<dbReference type="Proteomes" id="UP000033566">
    <property type="component" value="Chromosome"/>
</dbReference>
<dbReference type="STRING" id="161896.UL81_04510"/>
<evidence type="ECO:0000259" key="1">
    <source>
        <dbReference type="Pfam" id="PF04480"/>
    </source>
</evidence>
<dbReference type="OrthoDB" id="4419644at2"/>
<evidence type="ECO:0000313" key="4">
    <source>
        <dbReference type="Proteomes" id="UP000033566"/>
    </source>
</evidence>
<dbReference type="InterPro" id="IPR007569">
    <property type="entry name" value="DUF559"/>
</dbReference>
<keyword evidence="4" id="KW-1185">Reference proteome</keyword>
<reference evidence="3 4" key="1">
    <citation type="journal article" date="2015" name="Genome Announc.">
        <title>Complete Genome Sequence of Corynebacterium camporealensis DSM 44610, Isolated from the Milk of a Manchega Sheep with Subclinical Mastitis.</title>
        <authorList>
            <person name="Ruckert C."/>
            <person name="Albersmeier A."/>
            <person name="Winkler A."/>
            <person name="Tauch A."/>
        </authorList>
    </citation>
    <scope>NUCLEOTIDE SEQUENCE [LARGE SCALE GENOMIC DNA]</scope>
    <source>
        <strain evidence="3 4">DSM 44610</strain>
    </source>
</reference>
<dbReference type="AlphaFoldDB" id="A0A0F6QWC7"/>
<feature type="domain" description="AbiEi antitoxin N-terminal" evidence="2">
    <location>
        <begin position="2"/>
        <end position="37"/>
    </location>
</feature>
<dbReference type="Pfam" id="PF04480">
    <property type="entry name" value="DUF559"/>
    <property type="match status" value="1"/>
</dbReference>
<sequence>MSIFTTTELKEQGIGKKRIRTLIKEGKLHRVHRGIYVDVYDPKDVARALQREMKNLVLTGKSAIELRNMKALTFPLRFEGPRTIQGKDFQVTHGRYRAFEMLDGLRVVKPLWAVRQDGDDSWRTGDFLSKQYRGYKGLQKFDKDLRELGRVPKWLKNRIHHSSIGADSVGEKDLATELCFRGMHFKHNQMVAGYRFDLMLDDVLVEVDSHKYHSTERQFIIDRFKDNAAVLHGYKLLRFNYYCIKENLEEVLDSIEYAVRGGKEPLTYTTPVWKWHPVISSDLWRSP</sequence>
<evidence type="ECO:0000313" key="3">
    <source>
        <dbReference type="EMBL" id="AKE38875.1"/>
    </source>
</evidence>
<dbReference type="Pfam" id="PF13338">
    <property type="entry name" value="AbiEi_4"/>
    <property type="match status" value="1"/>
</dbReference>
<dbReference type="Gene3D" id="3.40.960.10">
    <property type="entry name" value="VSR Endonuclease"/>
    <property type="match status" value="1"/>
</dbReference>
<gene>
    <name evidence="3" type="ORF">UL81_04510</name>
</gene>
<evidence type="ECO:0000259" key="2">
    <source>
        <dbReference type="Pfam" id="PF13338"/>
    </source>
</evidence>
<organism evidence="3 4">
    <name type="scientific">Corynebacterium camporealensis</name>
    <dbReference type="NCBI Taxonomy" id="161896"/>
    <lineage>
        <taxon>Bacteria</taxon>
        <taxon>Bacillati</taxon>
        <taxon>Actinomycetota</taxon>
        <taxon>Actinomycetes</taxon>
        <taxon>Mycobacteriales</taxon>
        <taxon>Corynebacteriaceae</taxon>
        <taxon>Corynebacterium</taxon>
    </lineage>
</organism>
<dbReference type="EMBL" id="CP011311">
    <property type="protein sequence ID" value="AKE38875.1"/>
    <property type="molecule type" value="Genomic_DNA"/>
</dbReference>
<feature type="domain" description="DUF559" evidence="1">
    <location>
        <begin position="179"/>
        <end position="258"/>
    </location>
</feature>
<dbReference type="KEGG" id="ccj:UL81_04510"/>
<dbReference type="PATRIC" id="fig|161896.4.peg.886"/>
<dbReference type="RefSeq" id="WP_046453309.1">
    <property type="nucleotide sequence ID" value="NZ_CP011311.1"/>
</dbReference>
<accession>A0A0F6QWC7</accession>
<protein>
    <submittedName>
        <fullName evidence="3">Uncharacterized protein</fullName>
    </submittedName>
</protein>
<proteinExistence type="predicted"/>
<dbReference type="InterPro" id="IPR025159">
    <property type="entry name" value="AbiEi_N"/>
</dbReference>
<name>A0A0F6QWC7_9CORY</name>
<dbReference type="HOGENOM" id="CLU_059335_0_0_11"/>